<dbReference type="AlphaFoldDB" id="A0A2T0GU65"/>
<evidence type="ECO:0000313" key="7">
    <source>
        <dbReference type="EMBL" id="PRW62640.1"/>
    </source>
</evidence>
<comment type="similarity">
    <text evidence="1">Belongs to the cysteine dioxygenase family.</text>
</comment>
<keyword evidence="5 6" id="KW-0408">Iron</keyword>
<evidence type="ECO:0000256" key="2">
    <source>
        <dbReference type="ARBA" id="ARBA00022723"/>
    </source>
</evidence>
<dbReference type="EMBL" id="PVSR01000028">
    <property type="protein sequence ID" value="PRW62640.1"/>
    <property type="molecule type" value="Genomic_DNA"/>
</dbReference>
<comment type="caution">
    <text evidence="7">The sequence shown here is derived from an EMBL/GenBank/DDBJ whole genome shotgun (WGS) entry which is preliminary data.</text>
</comment>
<sequence>MFAVPPNTLPNASESGLAHPVRVAREVAEDRRRWAHRVRYDRDTRWSLLLYSTDEYEVWVLSWLPGQRTELHDHGGSDGAFTVVSGVLTERAVRSDSGRHNAEALHVLVPGQSRVFGPHYAHQVHNEGPDPAISVHVYRPGRAVTPTT</sequence>
<reference evidence="7 8" key="1">
    <citation type="submission" date="2018-03" db="EMBL/GenBank/DDBJ databases">
        <title>Actinopolyspora mortivallis from Sahara, screening for active biomolecules.</title>
        <authorList>
            <person name="Selama O."/>
            <person name="Wellington E.M.H."/>
            <person name="Hacene H."/>
        </authorList>
    </citation>
    <scope>NUCLEOTIDE SEQUENCE [LARGE SCALE GENOMIC DNA]</scope>
    <source>
        <strain evidence="7 8">M5A</strain>
    </source>
</reference>
<dbReference type="RefSeq" id="WP_106114509.1">
    <property type="nucleotide sequence ID" value="NZ_PVSR01000028.1"/>
</dbReference>
<dbReference type="Proteomes" id="UP000239352">
    <property type="component" value="Unassembled WGS sequence"/>
</dbReference>
<keyword evidence="4" id="KW-0560">Oxidoreductase</keyword>
<feature type="binding site" evidence="6">
    <location>
        <position position="72"/>
    </location>
    <ligand>
        <name>Fe cation</name>
        <dbReference type="ChEBI" id="CHEBI:24875"/>
        <note>catalytic</note>
    </ligand>
</feature>
<dbReference type="InterPro" id="IPR011051">
    <property type="entry name" value="RmlC_Cupin_sf"/>
</dbReference>
<feature type="binding site" evidence="6">
    <location>
        <position position="74"/>
    </location>
    <ligand>
        <name>Fe cation</name>
        <dbReference type="ChEBI" id="CHEBI:24875"/>
        <note>catalytic</note>
    </ligand>
</feature>
<dbReference type="SUPFAM" id="SSF51182">
    <property type="entry name" value="RmlC-like cupins"/>
    <property type="match status" value="1"/>
</dbReference>
<evidence type="ECO:0000256" key="4">
    <source>
        <dbReference type="ARBA" id="ARBA00023002"/>
    </source>
</evidence>
<dbReference type="InParanoid" id="A0A2T0GU65"/>
<dbReference type="Pfam" id="PF05995">
    <property type="entry name" value="CDO_I"/>
    <property type="match status" value="1"/>
</dbReference>
<evidence type="ECO:0000256" key="3">
    <source>
        <dbReference type="ARBA" id="ARBA00022964"/>
    </source>
</evidence>
<dbReference type="GO" id="GO:0008198">
    <property type="term" value="F:ferrous iron binding"/>
    <property type="evidence" value="ECO:0007669"/>
    <property type="project" value="TreeGrafter"/>
</dbReference>
<keyword evidence="3" id="KW-0223">Dioxygenase</keyword>
<dbReference type="STRING" id="1050202.GCA_000384035_02331"/>
<dbReference type="PANTHER" id="PTHR12918:SF1">
    <property type="entry name" value="CYSTEINE DIOXYGENASE TYPE 1"/>
    <property type="match status" value="1"/>
</dbReference>
<gene>
    <name evidence="7" type="ORF">CEP50_14440</name>
</gene>
<evidence type="ECO:0000256" key="5">
    <source>
        <dbReference type="ARBA" id="ARBA00023004"/>
    </source>
</evidence>
<evidence type="ECO:0000256" key="6">
    <source>
        <dbReference type="PIRSR" id="PIRSR610300-51"/>
    </source>
</evidence>
<evidence type="ECO:0000256" key="1">
    <source>
        <dbReference type="ARBA" id="ARBA00006622"/>
    </source>
</evidence>
<evidence type="ECO:0000313" key="8">
    <source>
        <dbReference type="Proteomes" id="UP000239352"/>
    </source>
</evidence>
<dbReference type="PANTHER" id="PTHR12918">
    <property type="entry name" value="CYSTEINE DIOXYGENASE"/>
    <property type="match status" value="1"/>
</dbReference>
<name>A0A2T0GU65_ACTMO</name>
<feature type="binding site" evidence="6">
    <location>
        <position position="122"/>
    </location>
    <ligand>
        <name>Fe cation</name>
        <dbReference type="ChEBI" id="CHEBI:24875"/>
        <note>catalytic</note>
    </ligand>
</feature>
<evidence type="ECO:0008006" key="9">
    <source>
        <dbReference type="Google" id="ProtNLM"/>
    </source>
</evidence>
<dbReference type="Gene3D" id="2.60.120.10">
    <property type="entry name" value="Jelly Rolls"/>
    <property type="match status" value="1"/>
</dbReference>
<organism evidence="7 8">
    <name type="scientific">Actinopolyspora mortivallis</name>
    <dbReference type="NCBI Taxonomy" id="33906"/>
    <lineage>
        <taxon>Bacteria</taxon>
        <taxon>Bacillati</taxon>
        <taxon>Actinomycetota</taxon>
        <taxon>Actinomycetes</taxon>
        <taxon>Actinopolysporales</taxon>
        <taxon>Actinopolysporaceae</taxon>
        <taxon>Actinopolyspora</taxon>
    </lineage>
</organism>
<accession>A0A2T0GU65</accession>
<dbReference type="CDD" id="cd10548">
    <property type="entry name" value="cupin_CDO"/>
    <property type="match status" value="1"/>
</dbReference>
<keyword evidence="2 6" id="KW-0479">Metal-binding</keyword>
<protein>
    <recommendedName>
        <fullName evidence="9">Cysteine dioxygenase</fullName>
    </recommendedName>
</protein>
<dbReference type="InterPro" id="IPR014710">
    <property type="entry name" value="RmlC-like_jellyroll"/>
</dbReference>
<proteinExistence type="inferred from homology"/>
<dbReference type="InterPro" id="IPR010300">
    <property type="entry name" value="CDO_1"/>
</dbReference>
<keyword evidence="8" id="KW-1185">Reference proteome</keyword>
<dbReference type="GO" id="GO:0016702">
    <property type="term" value="F:oxidoreductase activity, acting on single donors with incorporation of molecular oxygen, incorporation of two atoms of oxygen"/>
    <property type="evidence" value="ECO:0007669"/>
    <property type="project" value="InterPro"/>
</dbReference>